<dbReference type="InterPro" id="IPR029056">
    <property type="entry name" value="Ribokinase-like"/>
</dbReference>
<dbReference type="InterPro" id="IPR052562">
    <property type="entry name" value="Ketohexokinase-related"/>
</dbReference>
<dbReference type="GeneID" id="18885681"/>
<dbReference type="OrthoDB" id="204058at2759"/>
<dbReference type="RefSeq" id="XP_007388667.1">
    <property type="nucleotide sequence ID" value="XM_007388605.1"/>
</dbReference>
<proteinExistence type="predicted"/>
<gene>
    <name evidence="2" type="ORF">PUNSTDRAFT_76888</name>
</gene>
<dbReference type="PANTHER" id="PTHR42774">
    <property type="entry name" value="PHOSPHOTRANSFERASE SYSTEM TRANSPORT PROTEIN"/>
    <property type="match status" value="1"/>
</dbReference>
<dbReference type="HOGENOM" id="CLU_510007_0_0_1"/>
<dbReference type="OMA" id="STRFCKV"/>
<dbReference type="EMBL" id="JH687556">
    <property type="protein sequence ID" value="EIN04196.1"/>
    <property type="molecule type" value="Genomic_DNA"/>
</dbReference>
<keyword evidence="3" id="KW-1185">Reference proteome</keyword>
<feature type="region of interest" description="Disordered" evidence="1">
    <location>
        <begin position="367"/>
        <end position="393"/>
    </location>
</feature>
<accession>R7S4M1</accession>
<dbReference type="AlphaFoldDB" id="R7S4M1"/>
<protein>
    <recommendedName>
        <fullName evidence="4">Carbohydrate kinase PfkB domain-containing protein</fullName>
    </recommendedName>
</protein>
<evidence type="ECO:0008006" key="4">
    <source>
        <dbReference type="Google" id="ProtNLM"/>
    </source>
</evidence>
<dbReference type="Proteomes" id="UP000054196">
    <property type="component" value="Unassembled WGS sequence"/>
</dbReference>
<dbReference type="KEGG" id="psq:PUNSTDRAFT_76888"/>
<dbReference type="PANTHER" id="PTHR42774:SF3">
    <property type="entry name" value="KETOHEXOKINASE"/>
    <property type="match status" value="1"/>
</dbReference>
<dbReference type="SUPFAM" id="SSF53613">
    <property type="entry name" value="Ribokinase-like"/>
    <property type="match status" value="1"/>
</dbReference>
<organism evidence="2 3">
    <name type="scientific">Punctularia strigosozonata (strain HHB-11173)</name>
    <name type="common">White-rot fungus</name>
    <dbReference type="NCBI Taxonomy" id="741275"/>
    <lineage>
        <taxon>Eukaryota</taxon>
        <taxon>Fungi</taxon>
        <taxon>Dikarya</taxon>
        <taxon>Basidiomycota</taxon>
        <taxon>Agaricomycotina</taxon>
        <taxon>Agaricomycetes</taxon>
        <taxon>Corticiales</taxon>
        <taxon>Punctulariaceae</taxon>
        <taxon>Punctularia</taxon>
    </lineage>
</organism>
<dbReference type="eggNOG" id="KOG2947">
    <property type="taxonomic scope" value="Eukaryota"/>
</dbReference>
<feature type="compositionally biased region" description="Acidic residues" evidence="1">
    <location>
        <begin position="382"/>
        <end position="393"/>
    </location>
</feature>
<evidence type="ECO:0000313" key="3">
    <source>
        <dbReference type="Proteomes" id="UP000054196"/>
    </source>
</evidence>
<sequence>MSSRRGTLEQPAASARPLRIVASGTLFVTHTLSVPAIPTPSGPSSMVTARAYSVTHNRGGSASTVLSMLAQYPNVEAMLIAPLSGDDEGQGILRDLRSERVNTKYARVWDDLGVPSAWVVQAEHDDSRSVINHNPLPEITHEDFVSLLGPLLAPENYAQTSPNNSYSSQSGPPLPLNMRSPAPFDWLHFEGRSVKTTLSNMRGVDGLARERRWRAHCVFSLDVGRKTRQGVEALIPQADVIFLNKYYAQAHSAQYAASPRAFLLSLASVAPPHALLVAYWGTEGAALLSIPTREYFQSSGWVQSTPQPTPGAHFFSTSRNGARDSMLSDGTGYGMQSVRTGSEFYAGQHTPSSSMAFTASFFNRTSGTDESFGGHPHRDSYVEDDGGDDDDAASEQTEIAGDRQAWRRRREAEAVDDAGAQEAFIAGMIWALSRRLMPRPVSPWSPIPTTGEPDDADISRWRLEECLKFATEMAGRKARMKGWKGLAEQMRQAGWVDG</sequence>
<evidence type="ECO:0000313" key="2">
    <source>
        <dbReference type="EMBL" id="EIN04196.1"/>
    </source>
</evidence>
<evidence type="ECO:0000256" key="1">
    <source>
        <dbReference type="SAM" id="MobiDB-lite"/>
    </source>
</evidence>
<reference evidence="3" key="1">
    <citation type="journal article" date="2012" name="Science">
        <title>The Paleozoic origin of enzymatic lignin decomposition reconstructed from 31 fungal genomes.</title>
        <authorList>
            <person name="Floudas D."/>
            <person name="Binder M."/>
            <person name="Riley R."/>
            <person name="Barry K."/>
            <person name="Blanchette R.A."/>
            <person name="Henrissat B."/>
            <person name="Martinez A.T."/>
            <person name="Otillar R."/>
            <person name="Spatafora J.W."/>
            <person name="Yadav J.S."/>
            <person name="Aerts A."/>
            <person name="Benoit I."/>
            <person name="Boyd A."/>
            <person name="Carlson A."/>
            <person name="Copeland A."/>
            <person name="Coutinho P.M."/>
            <person name="de Vries R.P."/>
            <person name="Ferreira P."/>
            <person name="Findley K."/>
            <person name="Foster B."/>
            <person name="Gaskell J."/>
            <person name="Glotzer D."/>
            <person name="Gorecki P."/>
            <person name="Heitman J."/>
            <person name="Hesse C."/>
            <person name="Hori C."/>
            <person name="Igarashi K."/>
            <person name="Jurgens J.A."/>
            <person name="Kallen N."/>
            <person name="Kersten P."/>
            <person name="Kohler A."/>
            <person name="Kuees U."/>
            <person name="Kumar T.K.A."/>
            <person name="Kuo A."/>
            <person name="LaButti K."/>
            <person name="Larrondo L.F."/>
            <person name="Lindquist E."/>
            <person name="Ling A."/>
            <person name="Lombard V."/>
            <person name="Lucas S."/>
            <person name="Lundell T."/>
            <person name="Martin R."/>
            <person name="McLaughlin D.J."/>
            <person name="Morgenstern I."/>
            <person name="Morin E."/>
            <person name="Murat C."/>
            <person name="Nagy L.G."/>
            <person name="Nolan M."/>
            <person name="Ohm R.A."/>
            <person name="Patyshakuliyeva A."/>
            <person name="Rokas A."/>
            <person name="Ruiz-Duenas F.J."/>
            <person name="Sabat G."/>
            <person name="Salamov A."/>
            <person name="Samejima M."/>
            <person name="Schmutz J."/>
            <person name="Slot J.C."/>
            <person name="St John F."/>
            <person name="Stenlid J."/>
            <person name="Sun H."/>
            <person name="Sun S."/>
            <person name="Syed K."/>
            <person name="Tsang A."/>
            <person name="Wiebenga A."/>
            <person name="Young D."/>
            <person name="Pisabarro A."/>
            <person name="Eastwood D.C."/>
            <person name="Martin F."/>
            <person name="Cullen D."/>
            <person name="Grigoriev I.V."/>
            <person name="Hibbett D.S."/>
        </authorList>
    </citation>
    <scope>NUCLEOTIDE SEQUENCE [LARGE SCALE GENOMIC DNA]</scope>
    <source>
        <strain evidence="3">HHB-11173 SS5</strain>
    </source>
</reference>
<name>R7S4M1_PUNST</name>
<dbReference type="Gene3D" id="3.40.1190.20">
    <property type="match status" value="2"/>
</dbReference>